<dbReference type="EMBL" id="BAABCV010000002">
    <property type="protein sequence ID" value="GAA4088645.1"/>
    <property type="molecule type" value="Genomic_DNA"/>
</dbReference>
<comment type="caution">
    <text evidence="3">The sequence shown here is derived from an EMBL/GenBank/DDBJ whole genome shotgun (WGS) entry which is preliminary data.</text>
</comment>
<organism evidence="3 4">
    <name type="scientific">Mucilaginibacter panaciglaebae</name>
    <dbReference type="NCBI Taxonomy" id="502331"/>
    <lineage>
        <taxon>Bacteria</taxon>
        <taxon>Pseudomonadati</taxon>
        <taxon>Bacteroidota</taxon>
        <taxon>Sphingobacteriia</taxon>
        <taxon>Sphingobacteriales</taxon>
        <taxon>Sphingobacteriaceae</taxon>
        <taxon>Mucilaginibacter</taxon>
    </lineage>
</organism>
<feature type="chain" id="PRO_5045552781" description="DUF6438 domain-containing protein" evidence="1">
    <location>
        <begin position="22"/>
        <end position="294"/>
    </location>
</feature>
<protein>
    <recommendedName>
        <fullName evidence="2">DUF6438 domain-containing protein</fullName>
    </recommendedName>
</protein>
<evidence type="ECO:0000313" key="3">
    <source>
        <dbReference type="EMBL" id="GAA4088645.1"/>
    </source>
</evidence>
<dbReference type="Pfam" id="PF20033">
    <property type="entry name" value="DUF6438"/>
    <property type="match status" value="1"/>
</dbReference>
<proteinExistence type="predicted"/>
<feature type="domain" description="DUF6438" evidence="2">
    <location>
        <begin position="202"/>
        <end position="287"/>
    </location>
</feature>
<dbReference type="RefSeq" id="WP_345101097.1">
    <property type="nucleotide sequence ID" value="NZ_BAABCV010000002.1"/>
</dbReference>
<gene>
    <name evidence="3" type="ORF">GCM10022392_07360</name>
</gene>
<dbReference type="InterPro" id="IPR045497">
    <property type="entry name" value="DUF6438"/>
</dbReference>
<keyword evidence="1" id="KW-0732">Signal</keyword>
<evidence type="ECO:0000256" key="1">
    <source>
        <dbReference type="SAM" id="SignalP"/>
    </source>
</evidence>
<keyword evidence="4" id="KW-1185">Reference proteome</keyword>
<feature type="signal peptide" evidence="1">
    <location>
        <begin position="1"/>
        <end position="21"/>
    </location>
</feature>
<dbReference type="Proteomes" id="UP001500841">
    <property type="component" value="Unassembled WGS sequence"/>
</dbReference>
<accession>A0ABP7WH39</accession>
<evidence type="ECO:0000313" key="4">
    <source>
        <dbReference type="Proteomes" id="UP001500841"/>
    </source>
</evidence>
<evidence type="ECO:0000259" key="2">
    <source>
        <dbReference type="Pfam" id="PF20033"/>
    </source>
</evidence>
<reference evidence="4" key="1">
    <citation type="journal article" date="2019" name="Int. J. Syst. Evol. Microbiol.">
        <title>The Global Catalogue of Microorganisms (GCM) 10K type strain sequencing project: providing services to taxonomists for standard genome sequencing and annotation.</title>
        <authorList>
            <consortium name="The Broad Institute Genomics Platform"/>
            <consortium name="The Broad Institute Genome Sequencing Center for Infectious Disease"/>
            <person name="Wu L."/>
            <person name="Ma J."/>
        </authorList>
    </citation>
    <scope>NUCLEOTIDE SEQUENCE [LARGE SCALE GENOMIC DNA]</scope>
    <source>
        <strain evidence="4">JCM 17085</strain>
    </source>
</reference>
<sequence length="294" mass="33410">MKKLFVVICLLFAVISGYANKIDSLTNATDVKAFVSPMLFNYYYSGVDSKWQVKNWLKTDLNNDNKTDLVVTETGGYQTFNFVVMAKSDTAYQLSQINYSTEGESIDVIRIDNKPYVVFHGLKETHDIRQSIPRTDTLSYQFGSFVELNKNPAHYTIESITCSSSWASPNGRPDNVLIIKKNKKAAYTVNRPHAGYILTKEKRSRNPQGDAGIYRSKIKTDELKDIYGLINYIDIKKLNGKYASHYTDQNHYGITIKFADNSLKTIADYGGRGTFGLQAIFSKLNHIIKTTNWR</sequence>
<name>A0ABP7WH39_9SPHI</name>